<evidence type="ECO:0000313" key="4">
    <source>
        <dbReference type="Proteomes" id="UP000198727"/>
    </source>
</evidence>
<feature type="compositionally biased region" description="Polar residues" evidence="1">
    <location>
        <begin position="9"/>
        <end position="19"/>
    </location>
</feature>
<accession>A0A1I5VLE3</accession>
<proteinExistence type="predicted"/>
<dbReference type="AlphaFoldDB" id="A0A1I5VLE3"/>
<dbReference type="PANTHER" id="PTHR38441:SF1">
    <property type="entry name" value="MEMBRANE PROTEIN"/>
    <property type="match status" value="1"/>
</dbReference>
<gene>
    <name evidence="3" type="ORF">SAMN05421810_104424</name>
</gene>
<evidence type="ECO:0000313" key="3">
    <source>
        <dbReference type="EMBL" id="SFQ08290.1"/>
    </source>
</evidence>
<dbReference type="OrthoDB" id="3543412at2"/>
<sequence>MPEVAPSPAGSTAQEQTTRLPAVSGPPDRPAAAAPVADPAPPREGPDYEEIRRSPEFVAVRRRLRRFVFPMSLLFLAWYLCYVLLAAFAHDLMSTKVVGAVNVGIVLGLLQFASTLAITAGYLRFARRRIDPAVAEIRCRAEVRYRAEGAD</sequence>
<keyword evidence="2" id="KW-1133">Transmembrane helix</keyword>
<keyword evidence="2" id="KW-0812">Transmembrane</keyword>
<dbReference type="Pfam" id="PF04341">
    <property type="entry name" value="DUF485"/>
    <property type="match status" value="1"/>
</dbReference>
<feature type="region of interest" description="Disordered" evidence="1">
    <location>
        <begin position="1"/>
        <end position="49"/>
    </location>
</feature>
<dbReference type="EMBL" id="FOWW01000004">
    <property type="protein sequence ID" value="SFQ08290.1"/>
    <property type="molecule type" value="Genomic_DNA"/>
</dbReference>
<feature type="transmembrane region" description="Helical" evidence="2">
    <location>
        <begin position="67"/>
        <end position="89"/>
    </location>
</feature>
<feature type="transmembrane region" description="Helical" evidence="2">
    <location>
        <begin position="101"/>
        <end position="123"/>
    </location>
</feature>
<evidence type="ECO:0000256" key="2">
    <source>
        <dbReference type="SAM" id="Phobius"/>
    </source>
</evidence>
<dbReference type="InterPro" id="IPR007436">
    <property type="entry name" value="DUF485"/>
</dbReference>
<dbReference type="Proteomes" id="UP000198727">
    <property type="component" value="Unassembled WGS sequence"/>
</dbReference>
<evidence type="ECO:0000256" key="1">
    <source>
        <dbReference type="SAM" id="MobiDB-lite"/>
    </source>
</evidence>
<dbReference type="PANTHER" id="PTHR38441">
    <property type="entry name" value="INTEGRAL MEMBRANE PROTEIN-RELATED"/>
    <property type="match status" value="1"/>
</dbReference>
<keyword evidence="2" id="KW-0472">Membrane</keyword>
<dbReference type="STRING" id="587909.SAMN05421810_104424"/>
<organism evidence="3 4">
    <name type="scientific">Amycolatopsis arida</name>
    <dbReference type="NCBI Taxonomy" id="587909"/>
    <lineage>
        <taxon>Bacteria</taxon>
        <taxon>Bacillati</taxon>
        <taxon>Actinomycetota</taxon>
        <taxon>Actinomycetes</taxon>
        <taxon>Pseudonocardiales</taxon>
        <taxon>Pseudonocardiaceae</taxon>
        <taxon>Amycolatopsis</taxon>
    </lineage>
</organism>
<dbReference type="RefSeq" id="WP_092530774.1">
    <property type="nucleotide sequence ID" value="NZ_FOWW01000004.1"/>
</dbReference>
<name>A0A1I5VLE3_9PSEU</name>
<reference evidence="4" key="1">
    <citation type="submission" date="2016-10" db="EMBL/GenBank/DDBJ databases">
        <authorList>
            <person name="Varghese N."/>
            <person name="Submissions S."/>
        </authorList>
    </citation>
    <scope>NUCLEOTIDE SEQUENCE [LARGE SCALE GENOMIC DNA]</scope>
    <source>
        <strain evidence="4">CGMCC 4.5579</strain>
    </source>
</reference>
<keyword evidence="4" id="KW-1185">Reference proteome</keyword>
<protein>
    <submittedName>
        <fullName evidence="3">Uncharacterized membrane protein, DUF485 family</fullName>
    </submittedName>
</protein>